<proteinExistence type="inferred from homology"/>
<keyword evidence="6" id="KW-1185">Reference proteome</keyword>
<dbReference type="PANTHER" id="PTHR10819">
    <property type="entry name" value="PHOSPHOTRIESTERASE-RELATED"/>
    <property type="match status" value="1"/>
</dbReference>
<organism evidence="5 6">
    <name type="scientific">Phytoactinopolyspora mesophila</name>
    <dbReference type="NCBI Taxonomy" id="2650750"/>
    <lineage>
        <taxon>Bacteria</taxon>
        <taxon>Bacillati</taxon>
        <taxon>Actinomycetota</taxon>
        <taxon>Actinomycetes</taxon>
        <taxon>Jiangellales</taxon>
        <taxon>Jiangellaceae</taxon>
        <taxon>Phytoactinopolyspora</taxon>
    </lineage>
</organism>
<accession>A0A7K3M703</accession>
<dbReference type="RefSeq" id="WP_162451777.1">
    <property type="nucleotide sequence ID" value="NZ_WLZY01000006.1"/>
</dbReference>
<feature type="binding site" evidence="3">
    <location>
        <position position="165"/>
    </location>
    <ligand>
        <name>a divalent metal cation</name>
        <dbReference type="ChEBI" id="CHEBI:60240"/>
        <label>1</label>
    </ligand>
</feature>
<feature type="binding site" evidence="3">
    <location>
        <position position="197"/>
    </location>
    <ligand>
        <name>a divalent metal cation</name>
        <dbReference type="ChEBI" id="CHEBI:60240"/>
        <label>2</label>
    </ligand>
</feature>
<evidence type="ECO:0000256" key="2">
    <source>
        <dbReference type="ARBA" id="ARBA00022801"/>
    </source>
</evidence>
<comment type="cofactor">
    <cofactor evidence="3">
        <name>a divalent metal cation</name>
        <dbReference type="ChEBI" id="CHEBI:60240"/>
    </cofactor>
    <text evidence="3">Binds 2 divalent metal cations per subunit.</text>
</comment>
<dbReference type="GO" id="GO:0008270">
    <property type="term" value="F:zinc ion binding"/>
    <property type="evidence" value="ECO:0007669"/>
    <property type="project" value="InterPro"/>
</dbReference>
<evidence type="ECO:0000313" key="5">
    <source>
        <dbReference type="EMBL" id="NDL59099.1"/>
    </source>
</evidence>
<comment type="similarity">
    <text evidence="4">Belongs to the metallo-dependent hydrolases superfamily. Phosphotriesterase family.</text>
</comment>
<feature type="binding site" evidence="3">
    <location>
        <position position="22"/>
    </location>
    <ligand>
        <name>a divalent metal cation</name>
        <dbReference type="ChEBI" id="CHEBI:60240"/>
        <label>1</label>
    </ligand>
</feature>
<feature type="binding site" evidence="3">
    <location>
        <position position="226"/>
    </location>
    <ligand>
        <name>a divalent metal cation</name>
        <dbReference type="ChEBI" id="CHEBI:60240"/>
        <label>2</label>
    </ligand>
</feature>
<comment type="caution">
    <text evidence="4">Lacks conserved residue(s) required for the propagation of feature annotation.</text>
</comment>
<comment type="caution">
    <text evidence="5">The sequence shown here is derived from an EMBL/GenBank/DDBJ whole genome shotgun (WGS) entry which is preliminary data.</text>
</comment>
<dbReference type="EMBL" id="WLZY01000006">
    <property type="protein sequence ID" value="NDL59099.1"/>
    <property type="molecule type" value="Genomic_DNA"/>
</dbReference>
<feature type="binding site" evidence="3">
    <location>
        <position position="291"/>
    </location>
    <ligand>
        <name>a divalent metal cation</name>
        <dbReference type="ChEBI" id="CHEBI:60240"/>
        <label>1</label>
    </ligand>
</feature>
<sequence>MTDVITVTGPVDSAELGPTLFHEHLINNNASAWRRPGPDEAAAWQLVDVPVTAALREKLRTDPYVCKDNCSLDDVDVAVAELDLYTGRGGRTVVEQTTDGIGRNPRALREISLRSGVWIVMGCGYYLERSHPAFVAGASVAQLADRLVAELTEGIDGVRPGLIGEIGIGPDFTMAEEKVLRAAARAQLVAGVPLSVHLPGWQRLGQRVLDVAAEEGCPASSVVLSHLNPACDDAGYLERLAARGAWLSFDMIGMDHRFPGEGAAPADDHVAAAIAQLAKDGRAGQVLLSHDIFIKTLLAAYGGPGYGHVQASFLPMLTRHGLTHVQAASLLIDNPRAVFEAAAKGDSG</sequence>
<keyword evidence="2" id="KW-0378">Hydrolase</keyword>
<dbReference type="PANTHER" id="PTHR10819:SF3">
    <property type="entry name" value="PHOSPHOTRIESTERASE-RELATED PROTEIN"/>
    <property type="match status" value="1"/>
</dbReference>
<dbReference type="Pfam" id="PF02126">
    <property type="entry name" value="PTE"/>
    <property type="match status" value="1"/>
</dbReference>
<dbReference type="Proteomes" id="UP000460435">
    <property type="component" value="Unassembled WGS sequence"/>
</dbReference>
<dbReference type="Gene3D" id="3.20.20.140">
    <property type="entry name" value="Metal-dependent hydrolases"/>
    <property type="match status" value="1"/>
</dbReference>
<gene>
    <name evidence="5" type="ORF">F7O44_18690</name>
</gene>
<dbReference type="GO" id="GO:0016788">
    <property type="term" value="F:hydrolase activity, acting on ester bonds"/>
    <property type="evidence" value="ECO:0007669"/>
    <property type="project" value="InterPro"/>
</dbReference>
<feature type="binding site" evidence="3">
    <location>
        <position position="24"/>
    </location>
    <ligand>
        <name>a divalent metal cation</name>
        <dbReference type="ChEBI" id="CHEBI:60240"/>
        <label>1</label>
    </ligand>
</feature>
<keyword evidence="1 3" id="KW-0479">Metal-binding</keyword>
<evidence type="ECO:0000313" key="6">
    <source>
        <dbReference type="Proteomes" id="UP000460435"/>
    </source>
</evidence>
<name>A0A7K3M703_9ACTN</name>
<dbReference type="InterPro" id="IPR032466">
    <property type="entry name" value="Metal_Hydrolase"/>
</dbReference>
<dbReference type="PROSITE" id="PS01322">
    <property type="entry name" value="PHOSPHOTRIESTERASE_1"/>
    <property type="match status" value="1"/>
</dbReference>
<evidence type="ECO:0000256" key="1">
    <source>
        <dbReference type="ARBA" id="ARBA00022723"/>
    </source>
</evidence>
<dbReference type="InterPro" id="IPR017947">
    <property type="entry name" value="AryldialkylPase_Zn-BS"/>
</dbReference>
<dbReference type="SUPFAM" id="SSF51556">
    <property type="entry name" value="Metallo-dependent hydrolases"/>
    <property type="match status" value="1"/>
</dbReference>
<feature type="binding site" evidence="3">
    <location>
        <position position="165"/>
    </location>
    <ligand>
        <name>a divalent metal cation</name>
        <dbReference type="ChEBI" id="CHEBI:60240"/>
        <label>2</label>
    </ligand>
</feature>
<evidence type="ECO:0000256" key="4">
    <source>
        <dbReference type="PROSITE-ProRule" id="PRU00679"/>
    </source>
</evidence>
<dbReference type="PROSITE" id="PS51347">
    <property type="entry name" value="PHOSPHOTRIESTERASE_2"/>
    <property type="match status" value="1"/>
</dbReference>
<protein>
    <submittedName>
        <fullName evidence="5">Phosphotriesterase-related protein</fullName>
    </submittedName>
</protein>
<dbReference type="AlphaFoldDB" id="A0A7K3M703"/>
<evidence type="ECO:0000256" key="3">
    <source>
        <dbReference type="PIRSR" id="PIRSR601559-52"/>
    </source>
</evidence>
<reference evidence="5 6" key="1">
    <citation type="submission" date="2019-11" db="EMBL/GenBank/DDBJ databases">
        <authorList>
            <person name="Li X.-J."/>
            <person name="Feng X.-M."/>
        </authorList>
    </citation>
    <scope>NUCLEOTIDE SEQUENCE [LARGE SCALE GENOMIC DNA]</scope>
    <source>
        <strain evidence="5 6">XMNu-373</strain>
    </source>
</reference>
<dbReference type="InterPro" id="IPR001559">
    <property type="entry name" value="Phosphotriesterase"/>
</dbReference>